<evidence type="ECO:0000256" key="1">
    <source>
        <dbReference type="SAM" id="Phobius"/>
    </source>
</evidence>
<evidence type="ECO:0000313" key="3">
    <source>
        <dbReference type="Proteomes" id="UP000280960"/>
    </source>
</evidence>
<keyword evidence="1" id="KW-0472">Membrane</keyword>
<evidence type="ECO:0000313" key="2">
    <source>
        <dbReference type="EMBL" id="AYO29893.1"/>
    </source>
</evidence>
<keyword evidence="1" id="KW-0812">Transmembrane</keyword>
<feature type="transmembrane region" description="Helical" evidence="1">
    <location>
        <begin position="81"/>
        <end position="100"/>
    </location>
</feature>
<dbReference type="AlphaFoldDB" id="A0A3G2R344"/>
<dbReference type="InterPro" id="IPR007404">
    <property type="entry name" value="YdjM-like"/>
</dbReference>
<reference evidence="2 3" key="1">
    <citation type="submission" date="2018-10" db="EMBL/GenBank/DDBJ databases">
        <authorList>
            <person name="Zhang X."/>
        </authorList>
    </citation>
    <scope>NUCLEOTIDE SEQUENCE [LARGE SCALE GENOMIC DNA]</scope>
    <source>
        <strain evidence="2 3">SK-G1</strain>
    </source>
</reference>
<dbReference type="InterPro" id="IPR053170">
    <property type="entry name" value="Transcription_regulator"/>
</dbReference>
<feature type="transmembrane region" description="Helical" evidence="1">
    <location>
        <begin position="172"/>
        <end position="188"/>
    </location>
</feature>
<keyword evidence="3" id="KW-1185">Reference proteome</keyword>
<gene>
    <name evidence="2" type="ORF">D2962_04080</name>
</gene>
<dbReference type="Proteomes" id="UP000280960">
    <property type="component" value="Chromosome"/>
</dbReference>
<protein>
    <submittedName>
        <fullName evidence="2">Metal-dependent hydrolase</fullName>
    </submittedName>
</protein>
<accession>A0A3G2R344</accession>
<dbReference type="GO" id="GO:0016787">
    <property type="term" value="F:hydrolase activity"/>
    <property type="evidence" value="ECO:0007669"/>
    <property type="project" value="UniProtKB-KW"/>
</dbReference>
<keyword evidence="1" id="KW-1133">Transmembrane helix</keyword>
<organism evidence="2 3">
    <name type="scientific">Biomaibacter acetigenes</name>
    <dbReference type="NCBI Taxonomy" id="2316383"/>
    <lineage>
        <taxon>Bacteria</taxon>
        <taxon>Bacillati</taxon>
        <taxon>Bacillota</taxon>
        <taxon>Clostridia</taxon>
        <taxon>Thermosediminibacterales</taxon>
        <taxon>Tepidanaerobacteraceae</taxon>
        <taxon>Biomaibacter</taxon>
    </lineage>
</organism>
<feature type="transmembrane region" description="Helical" evidence="1">
    <location>
        <begin position="208"/>
        <end position="224"/>
    </location>
</feature>
<keyword evidence="2" id="KW-0378">Hydrolase</keyword>
<name>A0A3G2R344_9FIRM</name>
<dbReference type="KEGG" id="bacg:D2962_04080"/>
<proteinExistence type="predicted"/>
<feature type="transmembrane region" description="Helical" evidence="1">
    <location>
        <begin position="106"/>
        <end position="126"/>
    </location>
</feature>
<sequence>MIYYKRDVFYPKKRERISVDPVTHAAVSFGIFSLANSAPAPFSPSLIGNIVGSLAPDFDIVLRMWGPLTYLKNHRAQSHSVLGITAISAFTASLLTLIPGLPSEGFFQIFFWTLLGALSHSILDILNSHGIKLLWPFSCRSFSIPLLNIFDPFFIFPFFLITFLPGDAFSKHSLFLLAMLYLIFRFYIRCRIARYLKLKYRKKALHRVLVMPSMFGIFSWIFIVETKKSLLVGSINSFPKKLFKPVLKELLKCKDHPMVQLALNSKPGEIFKSFTPFYYIDLIRKGEYFYVQFYDLRYLLKDRFLHSATVIVSEEGDLLEGLFHPFSPENCIAI</sequence>
<feature type="transmembrane region" description="Helical" evidence="1">
    <location>
        <begin position="146"/>
        <end position="166"/>
    </location>
</feature>
<dbReference type="PANTHER" id="PTHR40031:SF1">
    <property type="entry name" value="MEMBRANE-BOUND METAL-DEPENDENT HYDROLASE"/>
    <property type="match status" value="1"/>
</dbReference>
<dbReference type="EMBL" id="CP033169">
    <property type="protein sequence ID" value="AYO29893.1"/>
    <property type="molecule type" value="Genomic_DNA"/>
</dbReference>
<dbReference type="Pfam" id="PF04307">
    <property type="entry name" value="YdjM"/>
    <property type="match status" value="1"/>
</dbReference>
<dbReference type="PANTHER" id="PTHR40031">
    <property type="entry name" value="HYPOTHETICAL MEMBRANE SPANNING PROTEIN"/>
    <property type="match status" value="1"/>
</dbReference>